<evidence type="ECO:0000313" key="6">
    <source>
        <dbReference type="EMBL" id="ARU56339.1"/>
    </source>
</evidence>
<dbReference type="InterPro" id="IPR019614">
    <property type="entry name" value="SAM-dep_methyl-trfase"/>
</dbReference>
<dbReference type="RefSeq" id="WP_087461338.1">
    <property type="nucleotide sequence ID" value="NZ_CP021425.1"/>
</dbReference>
<organism evidence="6 7">
    <name type="scientific">Oleiphilus messinensis</name>
    <dbReference type="NCBI Taxonomy" id="141451"/>
    <lineage>
        <taxon>Bacteria</taxon>
        <taxon>Pseudomonadati</taxon>
        <taxon>Pseudomonadota</taxon>
        <taxon>Gammaproteobacteria</taxon>
        <taxon>Oceanospirillales</taxon>
        <taxon>Oleiphilaceae</taxon>
        <taxon>Oleiphilus</taxon>
    </lineage>
</organism>
<dbReference type="OrthoDB" id="9805492at2"/>
<dbReference type="InterPro" id="IPR029063">
    <property type="entry name" value="SAM-dependent_MTases_sf"/>
</dbReference>
<evidence type="ECO:0000259" key="5">
    <source>
        <dbReference type="Pfam" id="PF10672"/>
    </source>
</evidence>
<name>A0A1Y0I815_9GAMM</name>
<dbReference type="Pfam" id="PF10672">
    <property type="entry name" value="Methyltrans_SAM"/>
    <property type="match status" value="1"/>
</dbReference>
<dbReference type="AlphaFoldDB" id="A0A1Y0I815"/>
<dbReference type="GO" id="GO:0032259">
    <property type="term" value="P:methylation"/>
    <property type="evidence" value="ECO:0007669"/>
    <property type="project" value="UniProtKB-KW"/>
</dbReference>
<dbReference type="SUPFAM" id="SSF53335">
    <property type="entry name" value="S-adenosyl-L-methionine-dependent methyltransferases"/>
    <property type="match status" value="1"/>
</dbReference>
<evidence type="ECO:0000256" key="1">
    <source>
        <dbReference type="ARBA" id="ARBA00022552"/>
    </source>
</evidence>
<sequence>MNNTEKVLRETSENIARLGHESGRVFHGRGKCFPGFENINIEKFNDDLLIALFPGWQNESFQLDAFQNALNTLISTTSGRVLTHFRDQQPCTVQNQQGDPVSEQVEILEDGIRYLVEYGENRNLGFFSDIKTGRRWVRDHAAEKRVLNLFSYTSSFSLAALSGGARFCANVDMSAAVISRGEHNHRLNGIEQRRYGHFKYNILKSWKKIAQKGPYDLVIVDPPSFQRGSFIASKDYGKVSGRLASMLSDDADILFCLNDPFVTEEVFREIIEASGPYVFCSRLENDSAIKELDGNGLKVLHYRNVNSPVAVHTRP</sequence>
<evidence type="ECO:0000313" key="7">
    <source>
        <dbReference type="Proteomes" id="UP000196027"/>
    </source>
</evidence>
<evidence type="ECO:0000256" key="3">
    <source>
        <dbReference type="ARBA" id="ARBA00022679"/>
    </source>
</evidence>
<keyword evidence="4" id="KW-0949">S-adenosyl-L-methionine</keyword>
<keyword evidence="7" id="KW-1185">Reference proteome</keyword>
<dbReference type="Gene3D" id="3.40.50.150">
    <property type="entry name" value="Vaccinia Virus protein VP39"/>
    <property type="match status" value="1"/>
</dbReference>
<feature type="domain" description="S-adenosylmethionine-dependent methyltransferase" evidence="5">
    <location>
        <begin position="24"/>
        <end position="303"/>
    </location>
</feature>
<gene>
    <name evidence="6" type="ORF">OLMES_2276</name>
</gene>
<evidence type="ECO:0000256" key="2">
    <source>
        <dbReference type="ARBA" id="ARBA00022603"/>
    </source>
</evidence>
<protein>
    <submittedName>
        <fullName evidence="6">SAM-dependent methyltransferase-like protein</fullName>
    </submittedName>
</protein>
<dbReference type="PANTHER" id="PTHR43042">
    <property type="entry name" value="SAM-DEPENDENT METHYLTRANSFERASE"/>
    <property type="match status" value="1"/>
</dbReference>
<dbReference type="PANTHER" id="PTHR43042:SF3">
    <property type="entry name" value="RIBOSOMAL RNA LARGE SUBUNIT METHYLTRANSFERASE YWBD-RELATED"/>
    <property type="match status" value="1"/>
</dbReference>
<dbReference type="GO" id="GO:0006364">
    <property type="term" value="P:rRNA processing"/>
    <property type="evidence" value="ECO:0007669"/>
    <property type="project" value="UniProtKB-KW"/>
</dbReference>
<keyword evidence="2 6" id="KW-0489">Methyltransferase</keyword>
<dbReference type="Proteomes" id="UP000196027">
    <property type="component" value="Chromosome"/>
</dbReference>
<keyword evidence="1" id="KW-0698">rRNA processing</keyword>
<dbReference type="GO" id="GO:0008168">
    <property type="term" value="F:methyltransferase activity"/>
    <property type="evidence" value="ECO:0007669"/>
    <property type="project" value="UniProtKB-KW"/>
</dbReference>
<evidence type="ECO:0000256" key="4">
    <source>
        <dbReference type="ARBA" id="ARBA00022691"/>
    </source>
</evidence>
<keyword evidence="3 6" id="KW-0808">Transferase</keyword>
<dbReference type="EMBL" id="CP021425">
    <property type="protein sequence ID" value="ARU56339.1"/>
    <property type="molecule type" value="Genomic_DNA"/>
</dbReference>
<reference evidence="6 7" key="1">
    <citation type="submission" date="2017-05" db="EMBL/GenBank/DDBJ databases">
        <title>Genomic insights into alkan degradation activity of Oleiphilus messinensis.</title>
        <authorList>
            <person name="Kozyavkin S.A."/>
            <person name="Slesarev A.I."/>
            <person name="Golyshin P.N."/>
            <person name="Korzhenkov A."/>
            <person name="Golyshina O.N."/>
            <person name="Toshchakov S.V."/>
        </authorList>
    </citation>
    <scope>NUCLEOTIDE SEQUENCE [LARGE SCALE GENOMIC DNA]</scope>
    <source>
        <strain evidence="6 7">ME102</strain>
    </source>
</reference>
<accession>A0A1Y0I815</accession>
<proteinExistence type="predicted"/>
<dbReference type="KEGG" id="ome:OLMES_2276"/>